<feature type="domain" description="Thioesterase" evidence="1">
    <location>
        <begin position="102"/>
        <end position="191"/>
    </location>
</feature>
<dbReference type="EMBL" id="ML977499">
    <property type="protein sequence ID" value="KAF2133196.1"/>
    <property type="molecule type" value="Genomic_DNA"/>
</dbReference>
<proteinExistence type="predicted"/>
<dbReference type="OrthoDB" id="506431at2759"/>
<evidence type="ECO:0000313" key="2">
    <source>
        <dbReference type="EMBL" id="KAF2133196.1"/>
    </source>
</evidence>
<dbReference type="Proteomes" id="UP000799771">
    <property type="component" value="Unassembled WGS sequence"/>
</dbReference>
<dbReference type="AlphaFoldDB" id="A0A6A6ANT8"/>
<dbReference type="GeneID" id="54407801"/>
<keyword evidence="3" id="KW-1185">Reference proteome</keyword>
<dbReference type="PANTHER" id="PTHR47260">
    <property type="entry name" value="UPF0644 PROTEIN PB2B4.06"/>
    <property type="match status" value="1"/>
</dbReference>
<evidence type="ECO:0000259" key="1">
    <source>
        <dbReference type="Pfam" id="PF03061"/>
    </source>
</evidence>
<dbReference type="CDD" id="cd03443">
    <property type="entry name" value="PaaI_thioesterase"/>
    <property type="match status" value="1"/>
</dbReference>
<dbReference type="InterPro" id="IPR029069">
    <property type="entry name" value="HotDog_dom_sf"/>
</dbReference>
<dbReference type="InterPro" id="IPR052061">
    <property type="entry name" value="PTE-AB_protein"/>
</dbReference>
<dbReference type="PANTHER" id="PTHR47260:SF3">
    <property type="entry name" value="THIOESTERASE FAMILY PROTEIN (AFU_ORTHOLOGUE AFUA_7G03960)"/>
    <property type="match status" value="1"/>
</dbReference>
<accession>A0A6A6ANT8</accession>
<reference evidence="2" key="1">
    <citation type="journal article" date="2020" name="Stud. Mycol.">
        <title>101 Dothideomycetes genomes: a test case for predicting lifestyles and emergence of pathogens.</title>
        <authorList>
            <person name="Haridas S."/>
            <person name="Albert R."/>
            <person name="Binder M."/>
            <person name="Bloem J."/>
            <person name="Labutti K."/>
            <person name="Salamov A."/>
            <person name="Andreopoulos B."/>
            <person name="Baker S."/>
            <person name="Barry K."/>
            <person name="Bills G."/>
            <person name="Bluhm B."/>
            <person name="Cannon C."/>
            <person name="Castanera R."/>
            <person name="Culley D."/>
            <person name="Daum C."/>
            <person name="Ezra D."/>
            <person name="Gonzalez J."/>
            <person name="Henrissat B."/>
            <person name="Kuo A."/>
            <person name="Liang C."/>
            <person name="Lipzen A."/>
            <person name="Lutzoni F."/>
            <person name="Magnuson J."/>
            <person name="Mondo S."/>
            <person name="Nolan M."/>
            <person name="Ohm R."/>
            <person name="Pangilinan J."/>
            <person name="Park H.-J."/>
            <person name="Ramirez L."/>
            <person name="Alfaro M."/>
            <person name="Sun H."/>
            <person name="Tritt A."/>
            <person name="Yoshinaga Y."/>
            <person name="Zwiers L.-H."/>
            <person name="Turgeon B."/>
            <person name="Goodwin S."/>
            <person name="Spatafora J."/>
            <person name="Crous P."/>
            <person name="Grigoriev I."/>
        </authorList>
    </citation>
    <scope>NUCLEOTIDE SEQUENCE</scope>
    <source>
        <strain evidence="2">CBS 119687</strain>
    </source>
</reference>
<sequence length="206" mass="22804">MDPADASHIKTTMHDAAIAQFSEIEWAAALINDPQWTPTQTASRRVKSTREDSFIAETLDTERTIRSCLTLKPTKEDEGDLAYKEIVTLMDLGDGLNGHPKILHGGFAATMLDEVCGILIGLTQEIKVRRLRERGMLNANTSLTCFTAYLNTSYKKPIPAPGPVLCRARFERIDGRKQYIRATIEDGAGTVYTVGDAMFVEVKAKL</sequence>
<dbReference type="SUPFAM" id="SSF54637">
    <property type="entry name" value="Thioesterase/thiol ester dehydrase-isomerase"/>
    <property type="match status" value="1"/>
</dbReference>
<dbReference type="Gene3D" id="3.10.129.10">
    <property type="entry name" value="Hotdog Thioesterase"/>
    <property type="match status" value="1"/>
</dbReference>
<organism evidence="2 3">
    <name type="scientific">Dothidotthia symphoricarpi CBS 119687</name>
    <dbReference type="NCBI Taxonomy" id="1392245"/>
    <lineage>
        <taxon>Eukaryota</taxon>
        <taxon>Fungi</taxon>
        <taxon>Dikarya</taxon>
        <taxon>Ascomycota</taxon>
        <taxon>Pezizomycotina</taxon>
        <taxon>Dothideomycetes</taxon>
        <taxon>Pleosporomycetidae</taxon>
        <taxon>Pleosporales</taxon>
        <taxon>Dothidotthiaceae</taxon>
        <taxon>Dothidotthia</taxon>
    </lineage>
</organism>
<name>A0A6A6ANT8_9PLEO</name>
<evidence type="ECO:0000313" key="3">
    <source>
        <dbReference type="Proteomes" id="UP000799771"/>
    </source>
</evidence>
<protein>
    <recommendedName>
        <fullName evidence="1">Thioesterase domain-containing protein</fullName>
    </recommendedName>
</protein>
<dbReference type="InterPro" id="IPR006683">
    <property type="entry name" value="Thioestr_dom"/>
</dbReference>
<dbReference type="Pfam" id="PF03061">
    <property type="entry name" value="4HBT"/>
    <property type="match status" value="1"/>
</dbReference>
<gene>
    <name evidence="2" type="ORF">P153DRAFT_363406</name>
</gene>
<dbReference type="RefSeq" id="XP_033527583.1">
    <property type="nucleotide sequence ID" value="XM_033667369.1"/>
</dbReference>